<dbReference type="GeneID" id="27684601"/>
<feature type="signal peptide" evidence="1">
    <location>
        <begin position="1"/>
        <end position="21"/>
    </location>
</feature>
<dbReference type="InParanoid" id="A0A0L0HR52"/>
<dbReference type="AlphaFoldDB" id="A0A0L0HR52"/>
<keyword evidence="1" id="KW-0732">Signal</keyword>
<accession>A0A0L0HR52</accession>
<dbReference type="EMBL" id="KQ257451">
    <property type="protein sequence ID" value="KND03415.1"/>
    <property type="molecule type" value="Genomic_DNA"/>
</dbReference>
<reference evidence="2 3" key="1">
    <citation type="submission" date="2009-08" db="EMBL/GenBank/DDBJ databases">
        <title>The Genome Sequence of Spizellomyces punctatus strain DAOM BR117.</title>
        <authorList>
            <consortium name="The Broad Institute Genome Sequencing Platform"/>
            <person name="Russ C."/>
            <person name="Cuomo C."/>
            <person name="Shea T."/>
            <person name="Young S.K."/>
            <person name="Zeng Q."/>
            <person name="Koehrsen M."/>
            <person name="Haas B."/>
            <person name="Borodovsky M."/>
            <person name="Guigo R."/>
            <person name="Alvarado L."/>
            <person name="Berlin A."/>
            <person name="Bochicchio J."/>
            <person name="Borenstein D."/>
            <person name="Chapman S."/>
            <person name="Chen Z."/>
            <person name="Engels R."/>
            <person name="Freedman E."/>
            <person name="Gellesch M."/>
            <person name="Goldberg J."/>
            <person name="Griggs A."/>
            <person name="Gujja S."/>
            <person name="Heiman D."/>
            <person name="Hepburn T."/>
            <person name="Howarth C."/>
            <person name="Jen D."/>
            <person name="Larson L."/>
            <person name="Lewis B."/>
            <person name="Mehta T."/>
            <person name="Park D."/>
            <person name="Pearson M."/>
            <person name="Roberts A."/>
            <person name="Saif S."/>
            <person name="Shenoy N."/>
            <person name="Sisk P."/>
            <person name="Stolte C."/>
            <person name="Sykes S."/>
            <person name="Thomson T."/>
            <person name="Walk T."/>
            <person name="White J."/>
            <person name="Yandava C."/>
            <person name="Burger G."/>
            <person name="Gray M.W."/>
            <person name="Holland P.W.H."/>
            <person name="King N."/>
            <person name="Lang F.B.F."/>
            <person name="Roger A.J."/>
            <person name="Ruiz-Trillo I."/>
            <person name="Lander E."/>
            <person name="Nusbaum C."/>
        </authorList>
    </citation>
    <scope>NUCLEOTIDE SEQUENCE [LARGE SCALE GENOMIC DNA]</scope>
    <source>
        <strain evidence="2 3">DAOM BR117</strain>
    </source>
</reference>
<dbReference type="RefSeq" id="XP_016611454.1">
    <property type="nucleotide sequence ID" value="XM_016749229.1"/>
</dbReference>
<evidence type="ECO:0000313" key="3">
    <source>
        <dbReference type="Proteomes" id="UP000053201"/>
    </source>
</evidence>
<feature type="chain" id="PRO_5005540278" evidence="1">
    <location>
        <begin position="22"/>
        <end position="129"/>
    </location>
</feature>
<proteinExistence type="predicted"/>
<protein>
    <submittedName>
        <fullName evidence="2">Uncharacterized protein</fullName>
    </submittedName>
</protein>
<evidence type="ECO:0000313" key="2">
    <source>
        <dbReference type="EMBL" id="KND03415.1"/>
    </source>
</evidence>
<dbReference type="Proteomes" id="UP000053201">
    <property type="component" value="Unassembled WGS sequence"/>
</dbReference>
<sequence length="129" mass="13651">MKTSSLPVLVLLAASAASVAGDCRVHLPVSGFPAWINGTCIDNPTPGQPGSYFLAQKGNEYVLHKCSQNCTTCETKDMYFDCSINADVLQQVHNITQAPVWDSSSGARQVGVGSFWVGTGLIVAGLFTL</sequence>
<evidence type="ECO:0000256" key="1">
    <source>
        <dbReference type="SAM" id="SignalP"/>
    </source>
</evidence>
<keyword evidence="3" id="KW-1185">Reference proteome</keyword>
<gene>
    <name evidence="2" type="ORF">SPPG_00901</name>
</gene>
<dbReference type="VEuPathDB" id="FungiDB:SPPG_00901"/>
<organism evidence="2 3">
    <name type="scientific">Spizellomyces punctatus (strain DAOM BR117)</name>
    <dbReference type="NCBI Taxonomy" id="645134"/>
    <lineage>
        <taxon>Eukaryota</taxon>
        <taxon>Fungi</taxon>
        <taxon>Fungi incertae sedis</taxon>
        <taxon>Chytridiomycota</taxon>
        <taxon>Chytridiomycota incertae sedis</taxon>
        <taxon>Chytridiomycetes</taxon>
        <taxon>Spizellomycetales</taxon>
        <taxon>Spizellomycetaceae</taxon>
        <taxon>Spizellomyces</taxon>
    </lineage>
</organism>
<name>A0A0L0HR52_SPIPD</name>